<keyword evidence="8" id="KW-0813">Transport</keyword>
<dbReference type="Gene3D" id="1.20.1250.20">
    <property type="entry name" value="MFS general substrate transporter like domains"/>
    <property type="match status" value="1"/>
</dbReference>
<feature type="transmembrane region" description="Helical" evidence="8">
    <location>
        <begin position="289"/>
        <end position="313"/>
    </location>
</feature>
<dbReference type="InterPro" id="IPR036058">
    <property type="entry name" value="Kazal_dom_sf"/>
</dbReference>
<feature type="domain" description="Kazal-like" evidence="10">
    <location>
        <begin position="519"/>
        <end position="574"/>
    </location>
</feature>
<evidence type="ECO:0000256" key="9">
    <source>
        <dbReference type="SAM" id="MobiDB-lite"/>
    </source>
</evidence>
<comment type="caution">
    <text evidence="8">Lacks conserved residue(s) required for the propagation of feature annotation.</text>
</comment>
<dbReference type="GO" id="GO:0015347">
    <property type="term" value="F:sodium-independent organic anion transmembrane transporter activity"/>
    <property type="evidence" value="ECO:0007669"/>
    <property type="project" value="TreeGrafter"/>
</dbReference>
<reference evidence="12" key="1">
    <citation type="submission" date="2025-08" db="UniProtKB">
        <authorList>
            <consortium name="RefSeq"/>
        </authorList>
    </citation>
    <scope>IDENTIFICATION</scope>
    <source>
        <tissue evidence="12">Whole blood</tissue>
    </source>
</reference>
<evidence type="ECO:0000256" key="5">
    <source>
        <dbReference type="ARBA" id="ARBA00022989"/>
    </source>
</evidence>
<feature type="transmembrane region" description="Helical" evidence="8">
    <location>
        <begin position="136"/>
        <end position="156"/>
    </location>
</feature>
<keyword evidence="6 8" id="KW-0472">Membrane</keyword>
<feature type="transmembrane region" description="Helical" evidence="8">
    <location>
        <begin position="333"/>
        <end position="355"/>
    </location>
</feature>
<dbReference type="SUPFAM" id="SSF103473">
    <property type="entry name" value="MFS general substrate transporter"/>
    <property type="match status" value="1"/>
</dbReference>
<gene>
    <name evidence="12" type="primary">SLCO4C1</name>
</gene>
<evidence type="ECO:0000313" key="11">
    <source>
        <dbReference type="Proteomes" id="UP000261680"/>
    </source>
</evidence>
<keyword evidence="3" id="KW-1003">Cell membrane</keyword>
<dbReference type="PANTHER" id="PTHR11388">
    <property type="entry name" value="ORGANIC ANION TRANSPORTER"/>
    <property type="match status" value="1"/>
</dbReference>
<comment type="subcellular location">
    <subcellularLocation>
        <location evidence="1 8">Cell membrane</location>
        <topology evidence="1 8">Multi-pass membrane protein</topology>
    </subcellularLocation>
</comment>
<dbReference type="PANTHER" id="PTHR11388:SF103">
    <property type="entry name" value="SOLUTE CARRIER ORGANIC ANION TRANSPORTER FAMILY MEMBER 4C1"/>
    <property type="match status" value="1"/>
</dbReference>
<dbReference type="GeneID" id="103656464"/>
<evidence type="ECO:0000256" key="6">
    <source>
        <dbReference type="ARBA" id="ARBA00023136"/>
    </source>
</evidence>
<keyword evidence="5 8" id="KW-1133">Transmembrane helix</keyword>
<evidence type="ECO:0000256" key="2">
    <source>
        <dbReference type="ARBA" id="ARBA00009657"/>
    </source>
</evidence>
<keyword evidence="4 8" id="KW-0812">Transmembrane</keyword>
<feature type="region of interest" description="Disordered" evidence="9">
    <location>
        <begin position="35"/>
        <end position="82"/>
    </location>
</feature>
<dbReference type="Pfam" id="PF07648">
    <property type="entry name" value="Kazal_2"/>
    <property type="match status" value="1"/>
</dbReference>
<feature type="transmembrane region" description="Helical" evidence="8">
    <location>
        <begin position="168"/>
        <end position="189"/>
    </location>
</feature>
<dbReference type="AlphaFoldDB" id="A0A384BHK2"/>
<sequence>MKGDQGIENPAFVASSPDTPHRLFALPSRVEVSDLSINTQRQHAQPQEAQKSPEAPRPSADPTVSQELSVPEQPPEFEEGPCGCGNLQPQSLQRCNTPQGFLLYYCLLALTQGIVVNGLVNISISTIEKRYEMKSSLTGLISSSYDISFCLLSLFVSFFGERGHKPRWLAFASFMIGLGALVFSMPKFFSGKYQMGSFFEGTCIATRNTTSCTFSNSSLSNYLYVFILGQLLLGAGGTPLYTLGTAFIDESVPTHKSSLYIDLSFRIPAQWSFRRSPCMTSTLETWSRIGYCMSILGPAVGYVLGGQLLTLYIDVGMGQSVAITEDDPRWLGAWWIGFLLCWLFAWSLIIPFLCFPKHLPGTAKIHSERICQTHQEKNSSLKQTEENFGTSLKDFPAALKNLMRNAVFMCLVLSASSEALITTGFATFLPKFIENQFGLSSSFSATLAGAVLIPGAALGQILGGVVVSKLKMTCKNTMKFSLLTSLFAFALSFVFIYANCENEPFAGVSELYNGTGKLGNLTAPCNTDCNCLRSYYYPVCGGDGIQYFSPCFAGCKNYVSERHSKVYYNCSCIARNIEMTPTVADFDFEAKAGKCENRCSKLPIFLGFLFATIVFTFMSGTPITVSILRCVDHRQRSLALGIQFMLLRLLGTIPGPIIFGITIDSTCILWDINECGTKGACWIYNNIKMAHMLVAISVTCKTITIFFNGCAVFLYKPPPLGPDASFENQHTVVTTVSVECDLSNTVNEG</sequence>
<keyword evidence="7" id="KW-1015">Disulfide bond</keyword>
<evidence type="ECO:0000256" key="4">
    <source>
        <dbReference type="ARBA" id="ARBA00022692"/>
    </source>
</evidence>
<dbReference type="RefSeq" id="XP_008682073.2">
    <property type="nucleotide sequence ID" value="XM_008683851.2"/>
</dbReference>
<evidence type="ECO:0000256" key="1">
    <source>
        <dbReference type="ARBA" id="ARBA00004651"/>
    </source>
</evidence>
<evidence type="ECO:0000256" key="8">
    <source>
        <dbReference type="RuleBase" id="RU362056"/>
    </source>
</evidence>
<proteinExistence type="inferred from homology"/>
<comment type="similarity">
    <text evidence="2 8">Belongs to the organo anion transporter (TC 2.A.60) family.</text>
</comment>
<dbReference type="SUPFAM" id="SSF100895">
    <property type="entry name" value="Kazal-type serine protease inhibitors"/>
    <property type="match status" value="1"/>
</dbReference>
<dbReference type="Pfam" id="PF03137">
    <property type="entry name" value="OATP"/>
    <property type="match status" value="2"/>
</dbReference>
<name>A0A384BHK2_URSMA</name>
<feature type="transmembrane region" description="Helical" evidence="8">
    <location>
        <begin position="102"/>
        <end position="124"/>
    </location>
</feature>
<evidence type="ECO:0000259" key="10">
    <source>
        <dbReference type="PROSITE" id="PS51465"/>
    </source>
</evidence>
<dbReference type="KEGG" id="umr:103656464"/>
<dbReference type="GO" id="GO:0043252">
    <property type="term" value="P:sodium-independent organic anion transport"/>
    <property type="evidence" value="ECO:0007669"/>
    <property type="project" value="TreeGrafter"/>
</dbReference>
<feature type="transmembrane region" description="Helical" evidence="8">
    <location>
        <begin position="604"/>
        <end position="628"/>
    </location>
</feature>
<dbReference type="OrthoDB" id="5062115at2759"/>
<evidence type="ECO:0000256" key="7">
    <source>
        <dbReference type="ARBA" id="ARBA00023157"/>
    </source>
</evidence>
<dbReference type="PROSITE" id="PS51465">
    <property type="entry name" value="KAZAL_2"/>
    <property type="match status" value="1"/>
</dbReference>
<dbReference type="Proteomes" id="UP000261680">
    <property type="component" value="Unplaced"/>
</dbReference>
<feature type="region of interest" description="Disordered" evidence="9">
    <location>
        <begin position="1"/>
        <end position="20"/>
    </location>
</feature>
<feature type="transmembrane region" description="Helical" evidence="8">
    <location>
        <begin position="480"/>
        <end position="498"/>
    </location>
</feature>
<feature type="transmembrane region" description="Helical" evidence="8">
    <location>
        <begin position="447"/>
        <end position="468"/>
    </location>
</feature>
<dbReference type="InterPro" id="IPR036259">
    <property type="entry name" value="MFS_trans_sf"/>
</dbReference>
<keyword evidence="11" id="KW-1185">Reference proteome</keyword>
<feature type="compositionally biased region" description="Polar residues" evidence="9">
    <location>
        <begin position="35"/>
        <end position="50"/>
    </location>
</feature>
<dbReference type="InterPro" id="IPR002350">
    <property type="entry name" value="Kazal_dom"/>
</dbReference>
<dbReference type="GO" id="GO:0006811">
    <property type="term" value="P:monoatomic ion transport"/>
    <property type="evidence" value="ECO:0007669"/>
    <property type="project" value="UniProtKB-KW"/>
</dbReference>
<dbReference type="GO" id="GO:0016323">
    <property type="term" value="C:basolateral plasma membrane"/>
    <property type="evidence" value="ECO:0007669"/>
    <property type="project" value="TreeGrafter"/>
</dbReference>
<dbReference type="CTD" id="353189"/>
<dbReference type="InterPro" id="IPR004156">
    <property type="entry name" value="OATP"/>
</dbReference>
<protein>
    <recommendedName>
        <fullName evidence="8">Solute carrier organic anion transporter family member</fullName>
    </recommendedName>
</protein>
<feature type="transmembrane region" description="Helical" evidence="8">
    <location>
        <begin position="406"/>
        <end position="427"/>
    </location>
</feature>
<dbReference type="NCBIfam" id="TIGR00805">
    <property type="entry name" value="oat"/>
    <property type="match status" value="1"/>
</dbReference>
<feature type="transmembrane region" description="Helical" evidence="8">
    <location>
        <begin position="223"/>
        <end position="248"/>
    </location>
</feature>
<evidence type="ECO:0000256" key="3">
    <source>
        <dbReference type="ARBA" id="ARBA00022475"/>
    </source>
</evidence>
<keyword evidence="8" id="KW-0406">Ion transport</keyword>
<feature type="transmembrane region" description="Helical" evidence="8">
    <location>
        <begin position="692"/>
        <end position="715"/>
    </location>
</feature>
<evidence type="ECO:0000313" key="12">
    <source>
        <dbReference type="RefSeq" id="XP_008682073.2"/>
    </source>
</evidence>
<accession>A0A384BHK2</accession>
<organism evidence="11 12">
    <name type="scientific">Ursus maritimus</name>
    <name type="common">Polar bear</name>
    <name type="synonym">Thalarctos maritimus</name>
    <dbReference type="NCBI Taxonomy" id="29073"/>
    <lineage>
        <taxon>Eukaryota</taxon>
        <taxon>Metazoa</taxon>
        <taxon>Chordata</taxon>
        <taxon>Craniata</taxon>
        <taxon>Vertebrata</taxon>
        <taxon>Euteleostomi</taxon>
        <taxon>Mammalia</taxon>
        <taxon>Eutheria</taxon>
        <taxon>Laurasiatheria</taxon>
        <taxon>Carnivora</taxon>
        <taxon>Caniformia</taxon>
        <taxon>Ursidae</taxon>
        <taxon>Ursus</taxon>
    </lineage>
</organism>